<keyword evidence="3" id="KW-1185">Reference proteome</keyword>
<dbReference type="GO" id="GO:0004190">
    <property type="term" value="F:aspartic-type endopeptidase activity"/>
    <property type="evidence" value="ECO:0007669"/>
    <property type="project" value="InterPro"/>
</dbReference>
<dbReference type="GO" id="GO:0006508">
    <property type="term" value="P:proteolysis"/>
    <property type="evidence" value="ECO:0007669"/>
    <property type="project" value="InterPro"/>
</dbReference>
<proteinExistence type="predicted"/>
<reference evidence="2 3" key="1">
    <citation type="submission" date="2016-02" db="EMBL/GenBank/DDBJ databases">
        <title>Genome analysis of coral dinoflagellate symbionts highlights evolutionary adaptations to a symbiotic lifestyle.</title>
        <authorList>
            <person name="Aranda M."/>
            <person name="Li Y."/>
            <person name="Liew Y.J."/>
            <person name="Baumgarten S."/>
            <person name="Simakov O."/>
            <person name="Wilson M."/>
            <person name="Piel J."/>
            <person name="Ashoor H."/>
            <person name="Bougouffa S."/>
            <person name="Bajic V.B."/>
            <person name="Ryu T."/>
            <person name="Ravasi T."/>
            <person name="Bayer T."/>
            <person name="Micklem G."/>
            <person name="Kim H."/>
            <person name="Bhak J."/>
            <person name="Lajeunesse T.C."/>
            <person name="Voolstra C.R."/>
        </authorList>
    </citation>
    <scope>NUCLEOTIDE SEQUENCE [LARGE SCALE GENOMIC DNA]</scope>
    <source>
        <strain evidence="2 3">CCMP2467</strain>
    </source>
</reference>
<evidence type="ECO:0000313" key="3">
    <source>
        <dbReference type="Proteomes" id="UP000186817"/>
    </source>
</evidence>
<protein>
    <submittedName>
        <fullName evidence="2">Uncharacterized protein</fullName>
    </submittedName>
</protein>
<dbReference type="Proteomes" id="UP000186817">
    <property type="component" value="Unassembled WGS sequence"/>
</dbReference>
<dbReference type="PROSITE" id="PS00141">
    <property type="entry name" value="ASP_PROTEASE"/>
    <property type="match status" value="1"/>
</dbReference>
<name>A0A1Q9DWQ4_SYMMI</name>
<evidence type="ECO:0000313" key="2">
    <source>
        <dbReference type="EMBL" id="OLP99613.1"/>
    </source>
</evidence>
<gene>
    <name evidence="2" type="ORF">AK812_SmicGene17802</name>
</gene>
<comment type="caution">
    <text evidence="2">The sequence shown here is derived from an EMBL/GenBank/DDBJ whole genome shotgun (WGS) entry which is preliminary data.</text>
</comment>
<dbReference type="InterPro" id="IPR001969">
    <property type="entry name" value="Aspartic_peptidase_AS"/>
</dbReference>
<dbReference type="AlphaFoldDB" id="A0A1Q9DWQ4"/>
<evidence type="ECO:0000256" key="1">
    <source>
        <dbReference type="SAM" id="MobiDB-lite"/>
    </source>
</evidence>
<feature type="region of interest" description="Disordered" evidence="1">
    <location>
        <begin position="725"/>
        <end position="754"/>
    </location>
</feature>
<organism evidence="2 3">
    <name type="scientific">Symbiodinium microadriaticum</name>
    <name type="common">Dinoflagellate</name>
    <name type="synonym">Zooxanthella microadriatica</name>
    <dbReference type="NCBI Taxonomy" id="2951"/>
    <lineage>
        <taxon>Eukaryota</taxon>
        <taxon>Sar</taxon>
        <taxon>Alveolata</taxon>
        <taxon>Dinophyceae</taxon>
        <taxon>Suessiales</taxon>
        <taxon>Symbiodiniaceae</taxon>
        <taxon>Symbiodinium</taxon>
    </lineage>
</organism>
<accession>A0A1Q9DWQ4</accession>
<feature type="region of interest" description="Disordered" evidence="1">
    <location>
        <begin position="800"/>
        <end position="845"/>
    </location>
</feature>
<dbReference type="EMBL" id="LSRX01000355">
    <property type="protein sequence ID" value="OLP99613.1"/>
    <property type="molecule type" value="Genomic_DNA"/>
</dbReference>
<dbReference type="OrthoDB" id="442000at2759"/>
<sequence>MEPSRKKSKLQNLLTFKASLPSHSQSALAAFVQATKDHGLPEASSSNDQRNARRELLDSCHGGPMGPLIQEAELTTIDGSLVRIHFANLLVYISSLFYMGGSFHELLYRTHQSNPSSITKPWNLMVYSDEIIPGNVLGRAERKLWAVYATFHELGHFLSHEDVWLTISLERSNFVSQLEGGICQIMSTVLSAIFCSDHSEPQGGFLLKGPSGQHVRLHFHWGICLADGAAHKQIWSSKGDAGTKFCLLCANVHARPATAGQDDDILDHGTMKYQDLILTTDQDVLQSYERLDQRQKAGMSKAQFAIWQQATGWTWNPHAIMLNKGLLAKGLVRPVSQFCHDWMHGILQGTAPVVLYHTMQAIATEGFDIWSSMETYLPLWSFPGAWKAGHLAALFGSKHVAKYKSSQKFSSQASDLLGIFPVLRHFLYTIVLPAGSCPKACQAFLAQANLLDMVHQGTMFGATTRAKLLEAAETAIECFHCAEFQVPLMKKWHWLLHMPDFLQKHGTLPSTFTTERTHKTISAYATRLQKTGAFERNLMDQVVAMEITTLREPGLFPESCQLVKPHKPTKKQLQLLRHFLDGPASEAMVASSAKLARGGTIHCNDVVVFHHEDGLWELGQVWFHLDLGLQKVALLQRWIPTVDKDSHSAKCSISNDQGFVPIESIQYPLVYSKVSDQEATVLIPYQLYSRTGSVKADSVTLPMDESYPRGKGKGFVSIAEDEALAYPEEEGPDDDDNQDTYEEEEEDESYEDFELEEDEALALAKGKKGNKPEGKRCGAIGHWAGHPELGMFQAITTVMDQRPSKGKRQSETPLNHGQRAVPESRGTDRRTTGDTLTNGGNGGHAIDSRRLCQEEVVEYVETLRDLQCHRKINFGDRGTVAGPWYGQESKSSGTCAVFEDYSIDCVSLDDNTARNMARGKEWLQRVQIKDENLAWSSGKFFGKGYECYGYQGTNKPVIRMVSMYHMGDQPTSFPEEFDMSEDSEEVDIEYFGRVLKVEGELQEESGQENEFWAGEESDEEFQDCVEFEQDLLYQWYSGEDVQEPVHYVRPVGVDKAKDIEVVLDSGADISLAPLWIKKYEKRAPEKAKIVLRDAKGNKVKVEEVFLISTVVHMKKGKFTYRAVLIKDNNEWYLLRHSVMFEDLEEPFGAIHDSGREYQVLAY</sequence>